<proteinExistence type="predicted"/>
<evidence type="ECO:0000313" key="3">
    <source>
        <dbReference type="Proteomes" id="UP000001745"/>
    </source>
</evidence>
<protein>
    <submittedName>
        <fullName evidence="2">Uncharacterized protein</fullName>
    </submittedName>
</protein>
<sequence>MLGLLRTKLAIGLERRVLRVEIKDKIIVLLKGKANEADVPEPPVEDTHVPHFMRPINASLRRIAPQCVSAQHFLQHTIEQSQQDTLSSSAPSFHFRGAHSQDTPQVAEARRRREQDRRAHRAARRAGEDVPPSQGLDTYIAQQEQENPPSTQPPPFSTPLYLLLLNNRPLPLLMQRVKFSSTRAASAHLTSEAGEGARHISEIVR</sequence>
<reference evidence="3" key="1">
    <citation type="journal article" date="2015" name="Genome Announc.">
        <title>Genome sequence of the AIDS-associated pathogen Penicillium marneffei (ATCC18224) and its near taxonomic relative Talaromyces stipitatus (ATCC10500).</title>
        <authorList>
            <person name="Nierman W.C."/>
            <person name="Fedorova-Abrams N.D."/>
            <person name="Andrianopoulos A."/>
        </authorList>
    </citation>
    <scope>NUCLEOTIDE SEQUENCE [LARGE SCALE GENOMIC DNA]</scope>
    <source>
        <strain evidence="3">ATCC 10500 / CBS 375.48 / QM 6759 / NRRL 1006</strain>
    </source>
</reference>
<accession>B8MVB6</accession>
<name>B8MVB6_TALSN</name>
<feature type="compositionally biased region" description="Polar residues" evidence="1">
    <location>
        <begin position="79"/>
        <end position="91"/>
    </location>
</feature>
<dbReference type="InParanoid" id="B8MVB6"/>
<dbReference type="RefSeq" id="XP_002488753.1">
    <property type="nucleotide sequence ID" value="XM_002488708.1"/>
</dbReference>
<dbReference type="VEuPathDB" id="FungiDB:TSTA_008680"/>
<feature type="region of interest" description="Disordered" evidence="1">
    <location>
        <begin position="79"/>
        <end position="135"/>
    </location>
</feature>
<dbReference type="HOGENOM" id="CLU_1338320_0_0_1"/>
<dbReference type="EMBL" id="EQ962662">
    <property type="protein sequence ID" value="EED11572.1"/>
    <property type="molecule type" value="Genomic_DNA"/>
</dbReference>
<keyword evidence="3" id="KW-1185">Reference proteome</keyword>
<feature type="compositionally biased region" description="Basic and acidic residues" evidence="1">
    <location>
        <begin position="108"/>
        <end position="117"/>
    </location>
</feature>
<dbReference type="GeneID" id="8103256"/>
<gene>
    <name evidence="2" type="ORF">TSTA_008680</name>
</gene>
<evidence type="ECO:0000313" key="2">
    <source>
        <dbReference type="EMBL" id="EED11572.1"/>
    </source>
</evidence>
<dbReference type="AlphaFoldDB" id="B8MVB6"/>
<organism evidence="2 3">
    <name type="scientific">Talaromyces stipitatus (strain ATCC 10500 / CBS 375.48 / QM 6759 / NRRL 1006)</name>
    <name type="common">Penicillium stipitatum</name>
    <dbReference type="NCBI Taxonomy" id="441959"/>
    <lineage>
        <taxon>Eukaryota</taxon>
        <taxon>Fungi</taxon>
        <taxon>Dikarya</taxon>
        <taxon>Ascomycota</taxon>
        <taxon>Pezizomycotina</taxon>
        <taxon>Eurotiomycetes</taxon>
        <taxon>Eurotiomycetidae</taxon>
        <taxon>Eurotiales</taxon>
        <taxon>Trichocomaceae</taxon>
        <taxon>Talaromyces</taxon>
        <taxon>Talaromyces sect. Talaromyces</taxon>
    </lineage>
</organism>
<dbReference type="eggNOG" id="ENOG502T2FX">
    <property type="taxonomic scope" value="Eukaryota"/>
</dbReference>
<evidence type="ECO:0000256" key="1">
    <source>
        <dbReference type="SAM" id="MobiDB-lite"/>
    </source>
</evidence>
<dbReference type="PhylomeDB" id="B8MVB6"/>
<dbReference type="Proteomes" id="UP000001745">
    <property type="component" value="Unassembled WGS sequence"/>
</dbReference>